<dbReference type="SUPFAM" id="SSF63737">
    <property type="entry name" value="Leukotriene A4 hydrolase N-terminal domain"/>
    <property type="match status" value="1"/>
</dbReference>
<dbReference type="InterPro" id="IPR035414">
    <property type="entry name" value="Peptidase_M1_pepN_Ig-like"/>
</dbReference>
<dbReference type="Pfam" id="PF11940">
    <property type="entry name" value="DUF3458"/>
    <property type="match status" value="1"/>
</dbReference>
<comment type="cofactor">
    <cofactor evidence="2">
        <name>Zn(2+)</name>
        <dbReference type="ChEBI" id="CHEBI:29105"/>
    </cofactor>
</comment>
<evidence type="ECO:0000256" key="8">
    <source>
        <dbReference type="ARBA" id="ARBA00022723"/>
    </source>
</evidence>
<proteinExistence type="inferred from homology"/>
<evidence type="ECO:0000256" key="12">
    <source>
        <dbReference type="NCBIfam" id="TIGR02414"/>
    </source>
</evidence>
<keyword evidence="9 17" id="KW-0378">Hydrolase</keyword>
<dbReference type="PANTHER" id="PTHR46322:SF1">
    <property type="entry name" value="PUROMYCIN-SENSITIVE AMINOPEPTIDASE"/>
    <property type="match status" value="1"/>
</dbReference>
<evidence type="ECO:0000256" key="6">
    <source>
        <dbReference type="ARBA" id="ARBA00022438"/>
    </source>
</evidence>
<dbReference type="Pfam" id="PF01433">
    <property type="entry name" value="Peptidase_M1"/>
    <property type="match status" value="1"/>
</dbReference>
<organism evidence="17 18">
    <name type="scientific">Peteryoungia desertarenae</name>
    <dbReference type="NCBI Taxonomy" id="1813451"/>
    <lineage>
        <taxon>Bacteria</taxon>
        <taxon>Pseudomonadati</taxon>
        <taxon>Pseudomonadota</taxon>
        <taxon>Alphaproteobacteria</taxon>
        <taxon>Hyphomicrobiales</taxon>
        <taxon>Rhizobiaceae</taxon>
        <taxon>Peteryoungia</taxon>
    </lineage>
</organism>
<evidence type="ECO:0000313" key="18">
    <source>
        <dbReference type="Proteomes" id="UP000308530"/>
    </source>
</evidence>
<evidence type="ECO:0000259" key="16">
    <source>
        <dbReference type="Pfam" id="PF17900"/>
    </source>
</evidence>
<keyword evidence="18" id="KW-1185">Reference proteome</keyword>
<evidence type="ECO:0000256" key="11">
    <source>
        <dbReference type="ARBA" id="ARBA00023049"/>
    </source>
</evidence>
<sequence>MRTETGRTIHLADYRPTDFVLERVDLTFELDPTETKVEARLIFHRREGVAPSVPLVLDGDDLTMTSLLFDQIEMDPARYTATADSLTIRDLPASEPFEITITTQINPEANTQLMGLYRSNGIYCTQCEAEGFRRITYFPDRPDVLSVYTINIIADKDANPLLLSNGNYLGGAGYGEGKHFAAWFDPHPKPSYLFALVAGDLGVVEDTFTTMSGRDVTLKIYVEHGKEPRAAYAMDALKRSMKWDEEVFGREYDLDIFMIVAVSDFNMGAMENKGLNIFNDKYVLADPETATDQDYANIEAIIAHEYFHNWTGNRITCRDWFQLCLKEGLTVYRDHEFSADMRSRAVKRIAEVRHLRSEQFPEDAGPLAHPVRPNTYREINNFYTTTVYEKGSEVTRMIATILGAEDFKKGMDLYFERHDGDAATVEDFVKCFEDASGKDLSQFALWYSQAGTPHITVSTSYDANAATLSLSLDQMVPATPGQATKEPMHVPLSFALLCHDGSELTATAISGGTVTGNVLHLSERSQTFVFSGVTSRPVVSLNRGFSAPVVLHFNQSNEDLAHIARHEGDLFSRWQAITDMALPSLTAAASAAAKGDAVAVEPSLLSSLLAIAANEALEPAFRAQALTLPSESDIARAIGKDTDPDAIHAGRQAVLAAIAKAGEAQFEALFKTHSSSTAFTPDAEGAGRRALRNAALGYLSLSKNSPALASEAYAKADNMTDLAQALTILAHRFPDSSETAAALANFEQRFGSNALVLDKWFTIQATIPGEATLDRIQTLMKSTHYAASNPNRVRALVGTFAFSNPTGFNRRDGKAYHFFASQVLEIDQRNPQLAARLLTALRSWQMLEPNRANSAREALQIISSGSELSNDVRDIVDRILKG</sequence>
<dbReference type="CDD" id="cd09600">
    <property type="entry name" value="M1_APN"/>
    <property type="match status" value="1"/>
</dbReference>
<dbReference type="Gene3D" id="2.60.40.1840">
    <property type="match status" value="1"/>
</dbReference>
<feature type="domain" description="Peptidase M1 alanyl aminopeptidase C-terminal" evidence="15">
    <location>
        <begin position="558"/>
        <end position="881"/>
    </location>
</feature>
<evidence type="ECO:0000256" key="2">
    <source>
        <dbReference type="ARBA" id="ARBA00001947"/>
    </source>
</evidence>
<evidence type="ECO:0000259" key="15">
    <source>
        <dbReference type="Pfam" id="PF17432"/>
    </source>
</evidence>
<comment type="catalytic activity">
    <reaction evidence="1">
        <text>Release of an N-terminal amino acid, Xaa-|-Yaa- from a peptide, amide or arylamide. Xaa is preferably Ala, but may be most amino acids including Pro (slow action). When a terminal hydrophobic residue is followed by a prolyl residue, the two may be released as an intact Xaa-Pro dipeptide.</text>
        <dbReference type="EC" id="3.4.11.2"/>
    </reaction>
</comment>
<evidence type="ECO:0000256" key="10">
    <source>
        <dbReference type="ARBA" id="ARBA00022833"/>
    </source>
</evidence>
<accession>A0ABX6QMT6</accession>
<evidence type="ECO:0000256" key="7">
    <source>
        <dbReference type="ARBA" id="ARBA00022670"/>
    </source>
</evidence>
<comment type="similarity">
    <text evidence="3">Belongs to the peptidase M1 family.</text>
</comment>
<evidence type="ECO:0000259" key="13">
    <source>
        <dbReference type="Pfam" id="PF01433"/>
    </source>
</evidence>
<dbReference type="InterPro" id="IPR024601">
    <property type="entry name" value="Peptidase_M1_pepN_C"/>
</dbReference>
<dbReference type="Gene3D" id="1.25.50.10">
    <property type="entry name" value="Peptidase M1, alanyl aminopeptidase, C-terminal domain"/>
    <property type="match status" value="1"/>
</dbReference>
<evidence type="ECO:0000256" key="3">
    <source>
        <dbReference type="ARBA" id="ARBA00010136"/>
    </source>
</evidence>
<dbReference type="Gene3D" id="1.10.390.10">
    <property type="entry name" value="Neutral Protease Domain 2"/>
    <property type="match status" value="1"/>
</dbReference>
<dbReference type="NCBIfam" id="TIGR02414">
    <property type="entry name" value="pepN_proteo"/>
    <property type="match status" value="1"/>
</dbReference>
<name>A0ABX6QMT6_9HYPH</name>
<dbReference type="GO" id="GO:0004177">
    <property type="term" value="F:aminopeptidase activity"/>
    <property type="evidence" value="ECO:0007669"/>
    <property type="project" value="UniProtKB-KW"/>
</dbReference>
<dbReference type="PRINTS" id="PR00756">
    <property type="entry name" value="ALADIPTASE"/>
</dbReference>
<protein>
    <recommendedName>
        <fullName evidence="5 12">Aminopeptidase N</fullName>
        <ecNumber evidence="4 12">3.4.11.2</ecNumber>
    </recommendedName>
</protein>
<dbReference type="Pfam" id="PF17432">
    <property type="entry name" value="DUF3458_C"/>
    <property type="match status" value="1"/>
</dbReference>
<dbReference type="InterPro" id="IPR014782">
    <property type="entry name" value="Peptidase_M1_dom"/>
</dbReference>
<dbReference type="InterPro" id="IPR001930">
    <property type="entry name" value="Peptidase_M1"/>
</dbReference>
<keyword evidence="11" id="KW-0482">Metalloprotease</keyword>
<feature type="domain" description="Aminopeptidase N-like N-terminal" evidence="16">
    <location>
        <begin position="25"/>
        <end position="193"/>
    </location>
</feature>
<dbReference type="Gene3D" id="2.60.40.1730">
    <property type="entry name" value="tricorn interacting facor f3 domain"/>
    <property type="match status" value="1"/>
</dbReference>
<feature type="domain" description="Peptidase M1 alanyl aminopeptidase Ig-like fold" evidence="14">
    <location>
        <begin position="451"/>
        <end position="553"/>
    </location>
</feature>
<dbReference type="SUPFAM" id="SSF55486">
    <property type="entry name" value="Metalloproteases ('zincins'), catalytic domain"/>
    <property type="match status" value="1"/>
</dbReference>
<evidence type="ECO:0000259" key="14">
    <source>
        <dbReference type="Pfam" id="PF11940"/>
    </source>
</evidence>
<gene>
    <name evidence="17" type="primary">pepN</name>
    <name evidence="17" type="ORF">FE840_010275</name>
</gene>
<evidence type="ECO:0000313" key="17">
    <source>
        <dbReference type="EMBL" id="QLF69891.1"/>
    </source>
</evidence>
<evidence type="ECO:0000256" key="1">
    <source>
        <dbReference type="ARBA" id="ARBA00000098"/>
    </source>
</evidence>
<dbReference type="EC" id="3.4.11.2" evidence="4 12"/>
<dbReference type="PANTHER" id="PTHR46322">
    <property type="entry name" value="PUROMYCIN-SENSITIVE AMINOPEPTIDASE"/>
    <property type="match status" value="1"/>
</dbReference>
<dbReference type="Proteomes" id="UP000308530">
    <property type="component" value="Chromosome"/>
</dbReference>
<dbReference type="InterPro" id="IPR027268">
    <property type="entry name" value="Peptidase_M4/M1_CTD_sf"/>
</dbReference>
<dbReference type="InterPro" id="IPR012779">
    <property type="entry name" value="Peptidase_M1_pepN"/>
</dbReference>
<dbReference type="InterPro" id="IPR037144">
    <property type="entry name" value="Peptidase_M1_pepN_C_sf"/>
</dbReference>
<dbReference type="RefSeq" id="WP_138288185.1">
    <property type="nucleotide sequence ID" value="NZ_CP058350.1"/>
</dbReference>
<evidence type="ECO:0000256" key="4">
    <source>
        <dbReference type="ARBA" id="ARBA00012564"/>
    </source>
</evidence>
<feature type="domain" description="Peptidase M1 membrane alanine aminopeptidase" evidence="13">
    <location>
        <begin position="232"/>
        <end position="443"/>
    </location>
</feature>
<reference evidence="17 18" key="1">
    <citation type="submission" date="2020-06" db="EMBL/GenBank/DDBJ databases">
        <title>Genome sequence of Rhizobium sp strain ADMK78.</title>
        <authorList>
            <person name="Rahi P."/>
        </authorList>
    </citation>
    <scope>NUCLEOTIDE SEQUENCE [LARGE SCALE GENOMIC DNA]</scope>
    <source>
        <strain evidence="17 18">ADMK78</strain>
    </source>
</reference>
<keyword evidence="7" id="KW-0645">Protease</keyword>
<dbReference type="EMBL" id="CP058350">
    <property type="protein sequence ID" value="QLF69891.1"/>
    <property type="molecule type" value="Genomic_DNA"/>
</dbReference>
<dbReference type="InterPro" id="IPR045357">
    <property type="entry name" value="Aminopeptidase_N-like_N"/>
</dbReference>
<evidence type="ECO:0000256" key="9">
    <source>
        <dbReference type="ARBA" id="ARBA00022801"/>
    </source>
</evidence>
<evidence type="ECO:0000256" key="5">
    <source>
        <dbReference type="ARBA" id="ARBA00015611"/>
    </source>
</evidence>
<keyword evidence="6 17" id="KW-0031">Aminopeptidase</keyword>
<dbReference type="InterPro" id="IPR042097">
    <property type="entry name" value="Aminopeptidase_N-like_N_sf"/>
</dbReference>
<keyword evidence="10" id="KW-0862">Zinc</keyword>
<dbReference type="InterPro" id="IPR038438">
    <property type="entry name" value="PepN_Ig-like_sf"/>
</dbReference>
<dbReference type="Gene3D" id="3.30.2010.30">
    <property type="match status" value="1"/>
</dbReference>
<keyword evidence="8" id="KW-0479">Metal-binding</keyword>
<dbReference type="Pfam" id="PF17900">
    <property type="entry name" value="Peptidase_M1_N"/>
    <property type="match status" value="1"/>
</dbReference>